<keyword evidence="2" id="KW-0808">Transferase</keyword>
<dbReference type="RefSeq" id="WP_067411500.1">
    <property type="nucleotide sequence ID" value="NZ_LNTY01000006.1"/>
</dbReference>
<dbReference type="InterPro" id="IPR016181">
    <property type="entry name" value="Acyl_CoA_acyltransferase"/>
</dbReference>
<evidence type="ECO:0000259" key="1">
    <source>
        <dbReference type="PROSITE" id="PS51186"/>
    </source>
</evidence>
<gene>
    <name evidence="2" type="ORF">ATN88_06510</name>
</gene>
<dbReference type="InterPro" id="IPR000182">
    <property type="entry name" value="GNAT_dom"/>
</dbReference>
<dbReference type="EMBL" id="LNTY01000006">
    <property type="protein sequence ID" value="KXF83321.1"/>
    <property type="molecule type" value="Genomic_DNA"/>
</dbReference>
<accession>A0A135ICX0</accession>
<dbReference type="SUPFAM" id="SSF55729">
    <property type="entry name" value="Acyl-CoA N-acyltransferases (Nat)"/>
    <property type="match status" value="1"/>
</dbReference>
<dbReference type="Gene3D" id="3.40.630.30">
    <property type="match status" value="1"/>
</dbReference>
<dbReference type="Pfam" id="PF00583">
    <property type="entry name" value="Acetyltransf_1"/>
    <property type="match status" value="1"/>
</dbReference>
<sequence length="141" mass="16497">MNVTFLDQDSDLPKVLDLLIQLRPQFTPETLLHQIKKQRESGYQLVYVESEGNILGVAGFVEGEKLSWGKYIYVDDLVVDESSRSQGVGTLLINWFKKRCKKEGFNQLHLDSGVQRYKAHRFYQREKFRISSHHFVTKSFK</sequence>
<protein>
    <submittedName>
        <fullName evidence="2">GCN5 family acetyltransferase</fullName>
    </submittedName>
</protein>
<feature type="domain" description="N-acetyltransferase" evidence="1">
    <location>
        <begin position="1"/>
        <end position="141"/>
    </location>
</feature>
<evidence type="ECO:0000313" key="3">
    <source>
        <dbReference type="Proteomes" id="UP000070529"/>
    </source>
</evidence>
<keyword evidence="3" id="KW-1185">Reference proteome</keyword>
<dbReference type="GO" id="GO:0016747">
    <property type="term" value="F:acyltransferase activity, transferring groups other than amino-acyl groups"/>
    <property type="evidence" value="ECO:0007669"/>
    <property type="project" value="InterPro"/>
</dbReference>
<dbReference type="CDD" id="cd04301">
    <property type="entry name" value="NAT_SF"/>
    <property type="match status" value="1"/>
</dbReference>
<dbReference type="AlphaFoldDB" id="A0A135ICX0"/>
<dbReference type="Proteomes" id="UP000070529">
    <property type="component" value="Unassembled WGS sequence"/>
</dbReference>
<proteinExistence type="predicted"/>
<reference evidence="2 3" key="1">
    <citation type="submission" date="2015-11" db="EMBL/GenBank/DDBJ databases">
        <title>Genomic Taxonomy of the Vibrionaceae.</title>
        <authorList>
            <person name="Gomez-Gil B."/>
            <person name="Enciso-Ibarra J."/>
        </authorList>
    </citation>
    <scope>NUCLEOTIDE SEQUENCE [LARGE SCALE GENOMIC DNA]</scope>
    <source>
        <strain evidence="2 3">CAIM 912</strain>
    </source>
</reference>
<dbReference type="STRING" id="294935.ATN88_06510"/>
<comment type="caution">
    <text evidence="2">The sequence shown here is derived from an EMBL/GenBank/DDBJ whole genome shotgun (WGS) entry which is preliminary data.</text>
</comment>
<dbReference type="OrthoDB" id="9799601at2"/>
<organism evidence="2 3">
    <name type="scientific">Enterovibrio coralii</name>
    <dbReference type="NCBI Taxonomy" id="294935"/>
    <lineage>
        <taxon>Bacteria</taxon>
        <taxon>Pseudomonadati</taxon>
        <taxon>Pseudomonadota</taxon>
        <taxon>Gammaproteobacteria</taxon>
        <taxon>Vibrionales</taxon>
        <taxon>Vibrionaceae</taxon>
        <taxon>Enterovibrio</taxon>
    </lineage>
</organism>
<evidence type="ECO:0000313" key="2">
    <source>
        <dbReference type="EMBL" id="KXF83321.1"/>
    </source>
</evidence>
<dbReference type="PROSITE" id="PS51186">
    <property type="entry name" value="GNAT"/>
    <property type="match status" value="1"/>
</dbReference>
<name>A0A135ICX0_9GAMM</name>